<dbReference type="Gene3D" id="1.10.10.60">
    <property type="entry name" value="Homeodomain-like"/>
    <property type="match status" value="1"/>
</dbReference>
<dbReference type="CDD" id="cd00093">
    <property type="entry name" value="HTH_XRE"/>
    <property type="match status" value="1"/>
</dbReference>
<proteinExistence type="inferred from homology"/>
<accession>A0A5Q0BKB8</accession>
<evidence type="ECO:0000313" key="2">
    <source>
        <dbReference type="EMBL" id="QFY44019.1"/>
    </source>
</evidence>
<sequence>MKTNEKKHKRPKYSLEFKQDAAQLVLEKGYSLNQAADHLGISLSALGRWVRAERKPSGNDSATKKPGLNLGDHDELIRLRKENEQLRMEREILKKAAVFFAKEAE</sequence>
<dbReference type="AlphaFoldDB" id="A0A5Q0BKB8"/>
<dbReference type="GO" id="GO:0006313">
    <property type="term" value="P:DNA transposition"/>
    <property type="evidence" value="ECO:0007669"/>
    <property type="project" value="InterPro"/>
</dbReference>
<dbReference type="GO" id="GO:0003677">
    <property type="term" value="F:DNA binding"/>
    <property type="evidence" value="ECO:0007669"/>
    <property type="project" value="InterPro"/>
</dbReference>
<organism evidence="2 5">
    <name type="scientific">Candidatus Methylospira mobilis</name>
    <dbReference type="NCBI Taxonomy" id="1808979"/>
    <lineage>
        <taxon>Bacteria</taxon>
        <taxon>Pseudomonadati</taxon>
        <taxon>Pseudomonadota</taxon>
        <taxon>Gammaproteobacteria</taxon>
        <taxon>Methylococcales</taxon>
        <taxon>Methylococcaceae</taxon>
        <taxon>Candidatus Methylospira</taxon>
    </lineage>
</organism>
<dbReference type="InterPro" id="IPR001387">
    <property type="entry name" value="Cro/C1-type_HTH"/>
</dbReference>
<dbReference type="InterPro" id="IPR051839">
    <property type="entry name" value="RD_transcriptional_regulator"/>
</dbReference>
<dbReference type="KEGG" id="mmob:F6R98_17860"/>
<evidence type="ECO:0000313" key="3">
    <source>
        <dbReference type="EMBL" id="QFY44215.1"/>
    </source>
</evidence>
<dbReference type="OrthoDB" id="9810995at2"/>
<protein>
    <submittedName>
        <fullName evidence="2">Transposase</fullName>
    </submittedName>
</protein>
<dbReference type="PANTHER" id="PTHR33215">
    <property type="entry name" value="PROTEIN DISTAL ANTENNA"/>
    <property type="match status" value="1"/>
</dbReference>
<dbReference type="RefSeq" id="WP_153249990.1">
    <property type="nucleotide sequence ID" value="NZ_CP044205.1"/>
</dbReference>
<dbReference type="KEGG" id="mmob:F6R98_16425"/>
<dbReference type="InterPro" id="IPR002514">
    <property type="entry name" value="Transposase_8"/>
</dbReference>
<dbReference type="EMBL" id="CP044205">
    <property type="protein sequence ID" value="QFY44215.1"/>
    <property type="molecule type" value="Genomic_DNA"/>
</dbReference>
<gene>
    <name evidence="2" type="ORF">F6R98_16425</name>
    <name evidence="3" type="ORF">F6R98_17540</name>
    <name evidence="4" type="ORF">F6R98_17860</name>
</gene>
<dbReference type="EMBL" id="CP044205">
    <property type="protein sequence ID" value="QFY44269.1"/>
    <property type="molecule type" value="Genomic_DNA"/>
</dbReference>
<name>A0A5Q0BKB8_9GAMM</name>
<evidence type="ECO:0000313" key="4">
    <source>
        <dbReference type="EMBL" id="QFY44269.1"/>
    </source>
</evidence>
<dbReference type="PANTHER" id="PTHR33215:SF13">
    <property type="entry name" value="PROTEIN DISTAL ANTENNA"/>
    <property type="match status" value="1"/>
</dbReference>
<dbReference type="GO" id="GO:0004803">
    <property type="term" value="F:transposase activity"/>
    <property type="evidence" value="ECO:0007669"/>
    <property type="project" value="InterPro"/>
</dbReference>
<dbReference type="InParanoid" id="A0A5Q0BKB8"/>
<evidence type="ECO:0000256" key="1">
    <source>
        <dbReference type="ARBA" id="ARBA00009964"/>
    </source>
</evidence>
<dbReference type="SUPFAM" id="SSF46689">
    <property type="entry name" value="Homeodomain-like"/>
    <property type="match status" value="1"/>
</dbReference>
<dbReference type="Proteomes" id="UP000325755">
    <property type="component" value="Chromosome"/>
</dbReference>
<dbReference type="EMBL" id="CP044205">
    <property type="protein sequence ID" value="QFY44019.1"/>
    <property type="molecule type" value="Genomic_DNA"/>
</dbReference>
<comment type="similarity">
    <text evidence="1">Belongs to the transposase 8 family.</text>
</comment>
<dbReference type="Pfam" id="PF01527">
    <property type="entry name" value="HTH_Tnp_1"/>
    <property type="match status" value="1"/>
</dbReference>
<dbReference type="KEGG" id="mmob:F6R98_17540"/>
<dbReference type="InterPro" id="IPR009057">
    <property type="entry name" value="Homeodomain-like_sf"/>
</dbReference>
<dbReference type="FunCoup" id="A0A5Q0BKB8">
    <property type="interactions" value="55"/>
</dbReference>
<keyword evidence="5" id="KW-1185">Reference proteome</keyword>
<evidence type="ECO:0000313" key="5">
    <source>
        <dbReference type="Proteomes" id="UP000325755"/>
    </source>
</evidence>
<reference evidence="2 5" key="1">
    <citation type="submission" date="2019-09" db="EMBL/GenBank/DDBJ databases">
        <title>Ecophysiology of the spiral-shaped methanotroph Methylospira mobilis as revealed by the complete genome sequence.</title>
        <authorList>
            <person name="Oshkin I.Y."/>
            <person name="Dedysh S.N."/>
            <person name="Miroshnikov K."/>
            <person name="Danilova O.V."/>
            <person name="Hakobyan A."/>
            <person name="Liesack W."/>
        </authorList>
    </citation>
    <scope>NUCLEOTIDE SEQUENCE [LARGE SCALE GENOMIC DNA]</scope>
    <source>
        <strain evidence="2 5">Shm1</strain>
    </source>
</reference>